<evidence type="ECO:0000256" key="1">
    <source>
        <dbReference type="SAM" id="MobiDB-lite"/>
    </source>
</evidence>
<dbReference type="AlphaFoldDB" id="A0AA38I7G9"/>
<evidence type="ECO:0000313" key="3">
    <source>
        <dbReference type="Proteomes" id="UP001168821"/>
    </source>
</evidence>
<gene>
    <name evidence="2" type="ORF">Zmor_020995</name>
</gene>
<comment type="caution">
    <text evidence="2">The sequence shown here is derived from an EMBL/GenBank/DDBJ whole genome shotgun (WGS) entry which is preliminary data.</text>
</comment>
<dbReference type="Proteomes" id="UP001168821">
    <property type="component" value="Unassembled WGS sequence"/>
</dbReference>
<proteinExistence type="predicted"/>
<evidence type="ECO:0000313" key="2">
    <source>
        <dbReference type="EMBL" id="KAJ3649242.1"/>
    </source>
</evidence>
<sequence length="249" mass="28071">MRLQLYEYGCASRRWMGAKEDDAVKGCDARLIAPTDAKKAHFLSKTTPGTVDGINEILCLLQTRRLFTVSTRIFSTAEINEENCEIPENIVKKAQKANENVLPGTSGSIYEKEYKIFLNWKIKKWLTSKNCQKNIHPVPYGENTRCYTRGQIISAACAIWPDETKPTIRASRGQLLAEIADAAEALVAQDDAGAAIDFFQKWSWGQKEKSHLVQVHDKGNESRRPRYKEWNGTGRQPAALDTISGRRPI</sequence>
<protein>
    <submittedName>
        <fullName evidence="2">Uncharacterized protein</fullName>
    </submittedName>
</protein>
<organism evidence="2 3">
    <name type="scientific">Zophobas morio</name>
    <dbReference type="NCBI Taxonomy" id="2755281"/>
    <lineage>
        <taxon>Eukaryota</taxon>
        <taxon>Metazoa</taxon>
        <taxon>Ecdysozoa</taxon>
        <taxon>Arthropoda</taxon>
        <taxon>Hexapoda</taxon>
        <taxon>Insecta</taxon>
        <taxon>Pterygota</taxon>
        <taxon>Neoptera</taxon>
        <taxon>Endopterygota</taxon>
        <taxon>Coleoptera</taxon>
        <taxon>Polyphaga</taxon>
        <taxon>Cucujiformia</taxon>
        <taxon>Tenebrionidae</taxon>
        <taxon>Zophobas</taxon>
    </lineage>
</organism>
<accession>A0AA38I7G9</accession>
<dbReference type="EMBL" id="JALNTZ010000006">
    <property type="protein sequence ID" value="KAJ3649242.1"/>
    <property type="molecule type" value="Genomic_DNA"/>
</dbReference>
<name>A0AA38I7G9_9CUCU</name>
<feature type="compositionally biased region" description="Basic and acidic residues" evidence="1">
    <location>
        <begin position="214"/>
        <end position="229"/>
    </location>
</feature>
<reference evidence="2" key="1">
    <citation type="journal article" date="2023" name="G3 (Bethesda)">
        <title>Whole genome assemblies of Zophobas morio and Tenebrio molitor.</title>
        <authorList>
            <person name="Kaur S."/>
            <person name="Stinson S.A."/>
            <person name="diCenzo G.C."/>
        </authorList>
    </citation>
    <scope>NUCLEOTIDE SEQUENCE</scope>
    <source>
        <strain evidence="2">QUZm001</strain>
    </source>
</reference>
<keyword evidence="3" id="KW-1185">Reference proteome</keyword>
<feature type="region of interest" description="Disordered" evidence="1">
    <location>
        <begin position="214"/>
        <end position="249"/>
    </location>
</feature>